<organism evidence="1 2">
    <name type="scientific">Scomber scombrus</name>
    <name type="common">Atlantic mackerel</name>
    <name type="synonym">Scomber vernalis</name>
    <dbReference type="NCBI Taxonomy" id="13677"/>
    <lineage>
        <taxon>Eukaryota</taxon>
        <taxon>Metazoa</taxon>
        <taxon>Chordata</taxon>
        <taxon>Craniata</taxon>
        <taxon>Vertebrata</taxon>
        <taxon>Euteleostomi</taxon>
        <taxon>Actinopterygii</taxon>
        <taxon>Neopterygii</taxon>
        <taxon>Teleostei</taxon>
        <taxon>Neoteleostei</taxon>
        <taxon>Acanthomorphata</taxon>
        <taxon>Pelagiaria</taxon>
        <taxon>Scombriformes</taxon>
        <taxon>Scombridae</taxon>
        <taxon>Scomber</taxon>
    </lineage>
</organism>
<dbReference type="EMBL" id="CAWUFR010000117">
    <property type="protein sequence ID" value="CAK6968290.1"/>
    <property type="molecule type" value="Genomic_DNA"/>
</dbReference>
<keyword evidence="2" id="KW-1185">Reference proteome</keyword>
<gene>
    <name evidence="1" type="ORF">FSCOSCO3_A014327</name>
</gene>
<name>A0AAV1PAL7_SCOSC</name>
<protein>
    <submittedName>
        <fullName evidence="1">Uncharacterized protein</fullName>
    </submittedName>
</protein>
<proteinExistence type="predicted"/>
<evidence type="ECO:0000313" key="2">
    <source>
        <dbReference type="Proteomes" id="UP001314229"/>
    </source>
</evidence>
<dbReference type="Proteomes" id="UP001314229">
    <property type="component" value="Unassembled WGS sequence"/>
</dbReference>
<sequence length="194" mass="20835">MTVFLSSDLVVVTSKHVCITSANSLTAISTLSKTPPLKDTLSEALKWQTYLSKAFPPSLELKSGPGNNTVTQNRSPCVHIELQVSIVLHRRFELARFDAVQRPCAELATSSVHTTTQRRTPPGILVMAPSGRGQGSPSGLQSVPTVPVWCCLMSAYEQTFDCQVALPPRHADQAGFCHCRSNSGASKGGLGFPK</sequence>
<dbReference type="AlphaFoldDB" id="A0AAV1PAL7"/>
<evidence type="ECO:0000313" key="1">
    <source>
        <dbReference type="EMBL" id="CAK6968290.1"/>
    </source>
</evidence>
<reference evidence="1 2" key="1">
    <citation type="submission" date="2024-01" db="EMBL/GenBank/DDBJ databases">
        <authorList>
            <person name="Alioto T."/>
            <person name="Alioto T."/>
            <person name="Gomez Garrido J."/>
        </authorList>
    </citation>
    <scope>NUCLEOTIDE SEQUENCE [LARGE SCALE GENOMIC DNA]</scope>
</reference>
<accession>A0AAV1PAL7</accession>
<comment type="caution">
    <text evidence="1">The sequence shown here is derived from an EMBL/GenBank/DDBJ whole genome shotgun (WGS) entry which is preliminary data.</text>
</comment>